<evidence type="ECO:0000256" key="5">
    <source>
        <dbReference type="ARBA" id="ARBA00023242"/>
    </source>
</evidence>
<keyword evidence="3" id="KW-0863">Zinc-finger</keyword>
<name>A0AAV1ILH6_9CHLO</name>
<dbReference type="GO" id="GO:0005634">
    <property type="term" value="C:nucleus"/>
    <property type="evidence" value="ECO:0007669"/>
    <property type="project" value="UniProtKB-SubCell"/>
</dbReference>
<evidence type="ECO:0000256" key="6">
    <source>
        <dbReference type="SAM" id="MobiDB-lite"/>
    </source>
</evidence>
<evidence type="ECO:0000313" key="10">
    <source>
        <dbReference type="Proteomes" id="UP001314263"/>
    </source>
</evidence>
<evidence type="ECO:0000313" key="9">
    <source>
        <dbReference type="EMBL" id="CAK0786799.1"/>
    </source>
</evidence>
<evidence type="ECO:0000256" key="3">
    <source>
        <dbReference type="ARBA" id="ARBA00022771"/>
    </source>
</evidence>
<keyword evidence="10" id="KW-1185">Reference proteome</keyword>
<evidence type="ECO:0000259" key="7">
    <source>
        <dbReference type="Pfam" id="PF14766"/>
    </source>
</evidence>
<feature type="domain" description="RPA-interacting protein N-terminal" evidence="7">
    <location>
        <begin position="5"/>
        <end position="42"/>
    </location>
</feature>
<dbReference type="Pfam" id="PF14768">
    <property type="entry name" value="RPA_interact_C"/>
    <property type="match status" value="1"/>
</dbReference>
<dbReference type="EMBL" id="CAUYUE010000015">
    <property type="protein sequence ID" value="CAK0786799.1"/>
    <property type="molecule type" value="Genomic_DNA"/>
</dbReference>
<dbReference type="PANTHER" id="PTHR31742:SF1">
    <property type="entry name" value="RPA-INTERACTING PROTEIN"/>
    <property type="match status" value="1"/>
</dbReference>
<gene>
    <name evidence="9" type="ORF">CVIRNUC_010013</name>
</gene>
<feature type="compositionally biased region" description="Low complexity" evidence="6">
    <location>
        <begin position="66"/>
        <end position="85"/>
    </location>
</feature>
<dbReference type="GO" id="GO:0008270">
    <property type="term" value="F:zinc ion binding"/>
    <property type="evidence" value="ECO:0007669"/>
    <property type="project" value="UniProtKB-KW"/>
</dbReference>
<dbReference type="Proteomes" id="UP001314263">
    <property type="component" value="Unassembled WGS sequence"/>
</dbReference>
<dbReference type="InterPro" id="IPR028156">
    <property type="entry name" value="RIP"/>
</dbReference>
<organism evidence="9 10">
    <name type="scientific">Coccomyxa viridis</name>
    <dbReference type="NCBI Taxonomy" id="1274662"/>
    <lineage>
        <taxon>Eukaryota</taxon>
        <taxon>Viridiplantae</taxon>
        <taxon>Chlorophyta</taxon>
        <taxon>core chlorophytes</taxon>
        <taxon>Trebouxiophyceae</taxon>
        <taxon>Trebouxiophyceae incertae sedis</taxon>
        <taxon>Coccomyxaceae</taxon>
        <taxon>Coccomyxa</taxon>
    </lineage>
</organism>
<keyword evidence="5" id="KW-0539">Nucleus</keyword>
<comment type="caution">
    <text evidence="9">The sequence shown here is derived from an EMBL/GenBank/DDBJ whole genome shotgun (WGS) entry which is preliminary data.</text>
</comment>
<keyword evidence="2" id="KW-0479">Metal-binding</keyword>
<feature type="domain" description="RPA-interacting protein C-terminal" evidence="8">
    <location>
        <begin position="186"/>
        <end position="268"/>
    </location>
</feature>
<reference evidence="9 10" key="1">
    <citation type="submission" date="2023-10" db="EMBL/GenBank/DDBJ databases">
        <authorList>
            <person name="Maclean D."/>
            <person name="Macfadyen A."/>
        </authorList>
    </citation>
    <scope>NUCLEOTIDE SEQUENCE [LARGE SCALE GENOMIC DNA]</scope>
</reference>
<proteinExistence type="predicted"/>
<comment type="subcellular location">
    <subcellularLocation>
        <location evidence="1">Nucleus</location>
    </subcellularLocation>
</comment>
<evidence type="ECO:0000259" key="8">
    <source>
        <dbReference type="Pfam" id="PF14768"/>
    </source>
</evidence>
<dbReference type="InterPro" id="IPR028158">
    <property type="entry name" value="RPA_interact_N_dom"/>
</dbReference>
<evidence type="ECO:0000256" key="4">
    <source>
        <dbReference type="ARBA" id="ARBA00022833"/>
    </source>
</evidence>
<dbReference type="GO" id="GO:0006606">
    <property type="term" value="P:protein import into nucleus"/>
    <property type="evidence" value="ECO:0007669"/>
    <property type="project" value="TreeGrafter"/>
</dbReference>
<dbReference type="InterPro" id="IPR028159">
    <property type="entry name" value="RPA_interact_C_dom"/>
</dbReference>
<accession>A0AAV1ILH6</accession>
<dbReference type="PANTHER" id="PTHR31742">
    <property type="entry name" value="RPA-INTERACTING PROTEIN RPAIN"/>
    <property type="match status" value="1"/>
</dbReference>
<sequence>MSRAKRTPLSAQDKTQWREKVREECMQRVKQHRQSVLWRMRQEGKGVQEADVQSVLAGIIADVSCSSQSPPEAASSAAGVGAPAAMQHDEDDWLEQPSTPLPANAQPSSWLSRRELPGGNIMDEAFRLDEAEYLKLMSEMEQSFLAALLQDEAAFLTRLEAEDARDLDSLVAMHEEMPCSSDGVQCPICCRHCLVERNGVVLCPSGDLRLDLRNESLSLEHVRQLLADVLGSHSLQGCPGRPSFGMDSLILGAPPALVMRCSSCSSVQVVV</sequence>
<keyword evidence="4" id="KW-0862">Zinc</keyword>
<evidence type="ECO:0000256" key="2">
    <source>
        <dbReference type="ARBA" id="ARBA00022723"/>
    </source>
</evidence>
<evidence type="ECO:0000256" key="1">
    <source>
        <dbReference type="ARBA" id="ARBA00004123"/>
    </source>
</evidence>
<dbReference type="Pfam" id="PF14766">
    <property type="entry name" value="RPA_interact_N"/>
    <property type="match status" value="1"/>
</dbReference>
<evidence type="ECO:0008006" key="11">
    <source>
        <dbReference type="Google" id="ProtNLM"/>
    </source>
</evidence>
<dbReference type="AlphaFoldDB" id="A0AAV1ILH6"/>
<protein>
    <recommendedName>
        <fullName evidence="11">RPA-interacting protein C-terminal domain-containing protein</fullName>
    </recommendedName>
</protein>
<feature type="region of interest" description="Disordered" evidence="6">
    <location>
        <begin position="66"/>
        <end position="116"/>
    </location>
</feature>